<feature type="domain" description="DUF1266" evidence="1">
    <location>
        <begin position="299"/>
        <end position="392"/>
    </location>
</feature>
<dbReference type="Proteomes" id="UP000886785">
    <property type="component" value="Unassembled WGS sequence"/>
</dbReference>
<dbReference type="EMBL" id="DVHF01000005">
    <property type="protein sequence ID" value="HIR56139.1"/>
    <property type="molecule type" value="Genomic_DNA"/>
</dbReference>
<reference evidence="2" key="1">
    <citation type="submission" date="2020-10" db="EMBL/GenBank/DDBJ databases">
        <authorList>
            <person name="Gilroy R."/>
        </authorList>
    </citation>
    <scope>NUCLEOTIDE SEQUENCE</scope>
    <source>
        <strain evidence="2">ChiSjej1B19-7085</strain>
    </source>
</reference>
<dbReference type="AlphaFoldDB" id="A0A9D1J0L8"/>
<name>A0A9D1J0L8_9FIRM</name>
<dbReference type="InterPro" id="IPR009677">
    <property type="entry name" value="DUF1266"/>
</dbReference>
<evidence type="ECO:0000313" key="3">
    <source>
        <dbReference type="Proteomes" id="UP000886785"/>
    </source>
</evidence>
<proteinExistence type="predicted"/>
<gene>
    <name evidence="2" type="ORF">IAA54_00560</name>
</gene>
<protein>
    <submittedName>
        <fullName evidence="2">DUF1266 domain-containing protein</fullName>
    </submittedName>
</protein>
<comment type="caution">
    <text evidence="2">The sequence shown here is derived from an EMBL/GenBank/DDBJ whole genome shotgun (WGS) entry which is preliminary data.</text>
</comment>
<dbReference type="Pfam" id="PF06889">
    <property type="entry name" value="DUF1266"/>
    <property type="match status" value="1"/>
</dbReference>
<sequence>MAAKYSPFNRMGFRHKFLTRTYLAIFLAFLWSIIIPAAFSEPLYSLYVSTKDVQPGSVGSMAYDTLPFAHSFAEMQQLDRFTIQIDDEDWRWQDNRFYLDDKPYYIVPLPSGENMAVRLNIDSILTYEDPYVRILPVGTLRELKFEKDNGGGHLAIVADRGYYVDMIGDFATLYTQDAFSDRVQEISFGILIILLIPLVRVTNVRKGKFAPAFFPMRDPMLPKNDLELWCASTYAIWSYSFTSLEGWPLMGGSHRSHAQLQASRSGLTEQWDIDSAESGLKTVHSLTNYHIRDASDPDAGWDLCRATQLLGMMYKCRMIDRKTMDEEYSRVAVVIQRDFPSWESLTDNYLEGYARWIHRVAEPGEAEQRIEKRQRILEHLRRQENGPYAIPWNIDLRWSPHDTPSTTWVKTILPRIHVD</sequence>
<accession>A0A9D1J0L8</accession>
<evidence type="ECO:0000313" key="2">
    <source>
        <dbReference type="EMBL" id="HIR56139.1"/>
    </source>
</evidence>
<evidence type="ECO:0000259" key="1">
    <source>
        <dbReference type="Pfam" id="PF06889"/>
    </source>
</evidence>
<reference evidence="2" key="2">
    <citation type="journal article" date="2021" name="PeerJ">
        <title>Extensive microbial diversity within the chicken gut microbiome revealed by metagenomics and culture.</title>
        <authorList>
            <person name="Gilroy R."/>
            <person name="Ravi A."/>
            <person name="Getino M."/>
            <person name="Pursley I."/>
            <person name="Horton D.L."/>
            <person name="Alikhan N.F."/>
            <person name="Baker D."/>
            <person name="Gharbi K."/>
            <person name="Hall N."/>
            <person name="Watson M."/>
            <person name="Adriaenssens E.M."/>
            <person name="Foster-Nyarko E."/>
            <person name="Jarju S."/>
            <person name="Secka A."/>
            <person name="Antonio M."/>
            <person name="Oren A."/>
            <person name="Chaudhuri R.R."/>
            <person name="La Ragione R."/>
            <person name="Hildebrand F."/>
            <person name="Pallen M.J."/>
        </authorList>
    </citation>
    <scope>NUCLEOTIDE SEQUENCE</scope>
    <source>
        <strain evidence="2">ChiSjej1B19-7085</strain>
    </source>
</reference>
<organism evidence="2 3">
    <name type="scientific">Candidatus Gallacutalibacter pullicola</name>
    <dbReference type="NCBI Taxonomy" id="2840830"/>
    <lineage>
        <taxon>Bacteria</taxon>
        <taxon>Bacillati</taxon>
        <taxon>Bacillota</taxon>
        <taxon>Clostridia</taxon>
        <taxon>Eubacteriales</taxon>
        <taxon>Candidatus Gallacutalibacter</taxon>
    </lineage>
</organism>